<dbReference type="PANTHER" id="PTHR47364:SF2">
    <property type="entry name" value="CYSTEINE PROTEINASE INHIBITOR 5"/>
    <property type="match status" value="1"/>
</dbReference>
<dbReference type="Gene3D" id="3.10.450.10">
    <property type="match status" value="1"/>
</dbReference>
<dbReference type="GO" id="GO:0004869">
    <property type="term" value="F:cysteine-type endopeptidase inhibitor activity"/>
    <property type="evidence" value="ECO:0007669"/>
    <property type="project" value="UniProtKB-KW"/>
</dbReference>
<dbReference type="InterPro" id="IPR000010">
    <property type="entry name" value="Cystatin_dom"/>
</dbReference>
<dbReference type="Proteomes" id="UP000298416">
    <property type="component" value="Unassembled WGS sequence"/>
</dbReference>
<evidence type="ECO:0000256" key="2">
    <source>
        <dbReference type="ARBA" id="ARBA00022704"/>
    </source>
</evidence>
<dbReference type="Pfam" id="PF16845">
    <property type="entry name" value="SQAPI"/>
    <property type="match status" value="1"/>
</dbReference>
<comment type="caution">
    <text evidence="4">The sequence shown here is derived from an EMBL/GenBank/DDBJ whole genome shotgun (WGS) entry which is preliminary data.</text>
</comment>
<dbReference type="InterPro" id="IPR046350">
    <property type="entry name" value="Cystatin_sf"/>
</dbReference>
<reference evidence="4" key="2">
    <citation type="submission" date="2020-08" db="EMBL/GenBank/DDBJ databases">
        <title>Plant Genome Project.</title>
        <authorList>
            <person name="Zhang R.-G."/>
        </authorList>
    </citation>
    <scope>NUCLEOTIDE SEQUENCE</scope>
    <source>
        <strain evidence="4">Huo1</strain>
        <tissue evidence="4">Leaf</tissue>
    </source>
</reference>
<feature type="domain" description="Cystatin" evidence="3">
    <location>
        <begin position="77"/>
        <end position="167"/>
    </location>
</feature>
<dbReference type="SUPFAM" id="SSF54403">
    <property type="entry name" value="Cystatin/monellin"/>
    <property type="match status" value="1"/>
</dbReference>
<evidence type="ECO:0000259" key="3">
    <source>
        <dbReference type="SMART" id="SM00043"/>
    </source>
</evidence>
<evidence type="ECO:0000313" key="4">
    <source>
        <dbReference type="EMBL" id="KAG6404681.1"/>
    </source>
</evidence>
<dbReference type="AlphaFoldDB" id="A0A8X8ZH62"/>
<sequence>MASSMTLTTSFFGGAVAAKPATVTTRRSSQLVVRASMDLEKAVAAATETTNTRRDLVLAGMAAVAASSVAKAATAEPLIGGYSPVNPCTPEILELAKFAVSEYNNKNKAALVVEYVTSAETAPVAGFNYKIGIAAKDTRTGNISNYVAVVFCPFGSKKFELISFEPLSN</sequence>
<name>A0A8X8ZH62_SALSN</name>
<keyword evidence="2" id="KW-0789">Thiol protease inhibitor</keyword>
<dbReference type="EMBL" id="PNBA02000013">
    <property type="protein sequence ID" value="KAG6404681.1"/>
    <property type="molecule type" value="Genomic_DNA"/>
</dbReference>
<keyword evidence="1" id="KW-0646">Protease inhibitor</keyword>
<proteinExistence type="predicted"/>
<organism evidence="4">
    <name type="scientific">Salvia splendens</name>
    <name type="common">Scarlet sage</name>
    <dbReference type="NCBI Taxonomy" id="180675"/>
    <lineage>
        <taxon>Eukaryota</taxon>
        <taxon>Viridiplantae</taxon>
        <taxon>Streptophyta</taxon>
        <taxon>Embryophyta</taxon>
        <taxon>Tracheophyta</taxon>
        <taxon>Spermatophyta</taxon>
        <taxon>Magnoliopsida</taxon>
        <taxon>eudicotyledons</taxon>
        <taxon>Gunneridae</taxon>
        <taxon>Pentapetalae</taxon>
        <taxon>asterids</taxon>
        <taxon>lamiids</taxon>
        <taxon>Lamiales</taxon>
        <taxon>Lamiaceae</taxon>
        <taxon>Nepetoideae</taxon>
        <taxon>Mentheae</taxon>
        <taxon>Salviinae</taxon>
        <taxon>Salvia</taxon>
        <taxon>Salvia subgen. Calosphace</taxon>
        <taxon>core Calosphace</taxon>
    </lineage>
</organism>
<evidence type="ECO:0000256" key="1">
    <source>
        <dbReference type="ARBA" id="ARBA00022690"/>
    </source>
</evidence>
<evidence type="ECO:0000313" key="5">
    <source>
        <dbReference type="Proteomes" id="UP000298416"/>
    </source>
</evidence>
<dbReference type="PANTHER" id="PTHR47364">
    <property type="entry name" value="CYSTEINE PROTEINASE INHIBITOR 5"/>
    <property type="match status" value="1"/>
</dbReference>
<reference evidence="4" key="1">
    <citation type="submission" date="2018-01" db="EMBL/GenBank/DDBJ databases">
        <authorList>
            <person name="Mao J.F."/>
        </authorList>
    </citation>
    <scope>NUCLEOTIDE SEQUENCE</scope>
    <source>
        <strain evidence="4">Huo1</strain>
        <tissue evidence="4">Leaf</tissue>
    </source>
</reference>
<gene>
    <name evidence="4" type="ORF">SASPL_136934</name>
</gene>
<accession>A0A8X8ZH62</accession>
<protein>
    <recommendedName>
        <fullName evidence="3">Cystatin domain-containing protein</fullName>
    </recommendedName>
</protein>
<dbReference type="OrthoDB" id="2016588at2759"/>
<dbReference type="CDD" id="cd00042">
    <property type="entry name" value="CY"/>
    <property type="match status" value="1"/>
</dbReference>
<keyword evidence="5" id="KW-1185">Reference proteome</keyword>
<dbReference type="SMART" id="SM00043">
    <property type="entry name" value="CY"/>
    <property type="match status" value="1"/>
</dbReference>